<evidence type="ECO:0000256" key="10">
    <source>
        <dbReference type="ARBA" id="ARBA00023136"/>
    </source>
</evidence>
<dbReference type="SMART" id="SM00228">
    <property type="entry name" value="PDZ"/>
    <property type="match status" value="1"/>
</dbReference>
<dbReference type="CDD" id="cd23081">
    <property type="entry name" value="cpPDZ_EcRseP-like"/>
    <property type="match status" value="1"/>
</dbReference>
<evidence type="ECO:0000256" key="9">
    <source>
        <dbReference type="ARBA" id="ARBA00023049"/>
    </source>
</evidence>
<evidence type="ECO:0000256" key="6">
    <source>
        <dbReference type="ARBA" id="ARBA00022801"/>
    </source>
</evidence>
<dbReference type="Proteomes" id="UP001519343">
    <property type="component" value="Unassembled WGS sequence"/>
</dbReference>
<dbReference type="PROSITE" id="PS50106">
    <property type="entry name" value="PDZ"/>
    <property type="match status" value="1"/>
</dbReference>
<keyword evidence="11" id="KW-0479">Metal-binding</keyword>
<sequence length="412" mass="45494">MFEVISIILVFGALVFFHELGHLVFAKRAGILCREFALGMGPKLSSFKRGETTYTLRLLPIGGFVRMAGEDPEVVKVNPGQEVGIQLEGGQITKIYTDRLKNYPQAEIISVENIDLDQKMFIEAYVDGELKRWKVHPQAIMVHQGQEVQIAPWNRQFGSKTIGQRAAAIFAGPAANFILAFILLTAMALSYGTPVNQPILGQISPGGPAEKAGLQQGDKIIRVNNKTVNTWEDIVAIVSKSPGEKVTFSLERNGKPMEISFVTETVDNVGKVGVYQPLSKDFMLSLKYGADTTWQFSTLIFKGLGMLVTGKVSMEELSGPVGIFNYTYEAAEKGVAMLLKWSAILSVNLGIMNLLPLPALDGGRLVFLFLEALRGRPVDPQKEGMVHFLGFAFLMLLILVITWNDIQRFFFS</sequence>
<keyword evidence="10 11" id="KW-0472">Membrane</keyword>
<dbReference type="PANTHER" id="PTHR42837:SF2">
    <property type="entry name" value="MEMBRANE METALLOPROTEASE ARASP2, CHLOROPLASTIC-RELATED"/>
    <property type="match status" value="1"/>
</dbReference>
<proteinExistence type="inferred from homology"/>
<evidence type="ECO:0000256" key="7">
    <source>
        <dbReference type="ARBA" id="ARBA00022833"/>
    </source>
</evidence>
<dbReference type="Gene3D" id="2.30.42.10">
    <property type="match status" value="1"/>
</dbReference>
<dbReference type="InterPro" id="IPR004387">
    <property type="entry name" value="Pept_M50_Zn"/>
</dbReference>
<evidence type="ECO:0000256" key="5">
    <source>
        <dbReference type="ARBA" id="ARBA00022692"/>
    </source>
</evidence>
<evidence type="ECO:0000313" key="13">
    <source>
        <dbReference type="EMBL" id="MBP1931526.1"/>
    </source>
</evidence>
<comment type="cofactor">
    <cofactor evidence="1 11">
        <name>Zn(2+)</name>
        <dbReference type="ChEBI" id="CHEBI:29105"/>
    </cofactor>
</comment>
<dbReference type="EC" id="3.4.24.-" evidence="11"/>
<name>A0ABS4GMM4_9BACL</name>
<dbReference type="InterPro" id="IPR001478">
    <property type="entry name" value="PDZ"/>
</dbReference>
<dbReference type="NCBIfam" id="TIGR00054">
    <property type="entry name" value="RIP metalloprotease RseP"/>
    <property type="match status" value="1"/>
</dbReference>
<feature type="transmembrane region" description="Helical" evidence="11">
    <location>
        <begin position="166"/>
        <end position="189"/>
    </location>
</feature>
<feature type="domain" description="PDZ" evidence="12">
    <location>
        <begin position="191"/>
        <end position="254"/>
    </location>
</feature>
<keyword evidence="8 11" id="KW-1133">Transmembrane helix</keyword>
<keyword evidence="5 11" id="KW-0812">Transmembrane</keyword>
<reference evidence="13 14" key="1">
    <citation type="submission" date="2021-03" db="EMBL/GenBank/DDBJ databases">
        <title>Genomic Encyclopedia of Type Strains, Phase IV (KMG-IV): sequencing the most valuable type-strain genomes for metagenomic binning, comparative biology and taxonomic classification.</title>
        <authorList>
            <person name="Goeker M."/>
        </authorList>
    </citation>
    <scope>NUCLEOTIDE SEQUENCE [LARGE SCALE GENOMIC DNA]</scope>
    <source>
        <strain evidence="13 14">DSM 24738</strain>
    </source>
</reference>
<comment type="caution">
    <text evidence="13">The sequence shown here is derived from an EMBL/GenBank/DDBJ whole genome shotgun (WGS) entry which is preliminary data.</text>
</comment>
<keyword evidence="4 13" id="KW-0645">Protease</keyword>
<keyword evidence="7 11" id="KW-0862">Zinc</keyword>
<dbReference type="EMBL" id="JAGGKT010000003">
    <property type="protein sequence ID" value="MBP1931526.1"/>
    <property type="molecule type" value="Genomic_DNA"/>
</dbReference>
<keyword evidence="6 11" id="KW-0378">Hydrolase</keyword>
<dbReference type="SUPFAM" id="SSF50156">
    <property type="entry name" value="PDZ domain-like"/>
    <property type="match status" value="1"/>
</dbReference>
<dbReference type="PANTHER" id="PTHR42837">
    <property type="entry name" value="REGULATOR OF SIGMA-E PROTEASE RSEP"/>
    <property type="match status" value="1"/>
</dbReference>
<dbReference type="InterPro" id="IPR036034">
    <property type="entry name" value="PDZ_sf"/>
</dbReference>
<evidence type="ECO:0000256" key="4">
    <source>
        <dbReference type="ARBA" id="ARBA00022670"/>
    </source>
</evidence>
<feature type="transmembrane region" description="Helical" evidence="11">
    <location>
        <begin position="384"/>
        <end position="403"/>
    </location>
</feature>
<comment type="similarity">
    <text evidence="3 11">Belongs to the peptidase M50B family.</text>
</comment>
<evidence type="ECO:0000256" key="3">
    <source>
        <dbReference type="ARBA" id="ARBA00007931"/>
    </source>
</evidence>
<accession>A0ABS4GMM4</accession>
<dbReference type="Pfam" id="PF02163">
    <property type="entry name" value="Peptidase_M50"/>
    <property type="match status" value="1"/>
</dbReference>
<dbReference type="InterPro" id="IPR041489">
    <property type="entry name" value="PDZ_6"/>
</dbReference>
<evidence type="ECO:0000256" key="2">
    <source>
        <dbReference type="ARBA" id="ARBA00004141"/>
    </source>
</evidence>
<dbReference type="GO" id="GO:0006508">
    <property type="term" value="P:proteolysis"/>
    <property type="evidence" value="ECO:0007669"/>
    <property type="project" value="UniProtKB-KW"/>
</dbReference>
<dbReference type="CDD" id="cd06163">
    <property type="entry name" value="S2P-M50_PDZ_RseP-like"/>
    <property type="match status" value="1"/>
</dbReference>
<dbReference type="InterPro" id="IPR008915">
    <property type="entry name" value="Peptidase_M50"/>
</dbReference>
<evidence type="ECO:0000313" key="14">
    <source>
        <dbReference type="Proteomes" id="UP001519343"/>
    </source>
</evidence>
<evidence type="ECO:0000256" key="11">
    <source>
        <dbReference type="RuleBase" id="RU362031"/>
    </source>
</evidence>
<keyword evidence="14" id="KW-1185">Reference proteome</keyword>
<keyword evidence="9 11" id="KW-0482">Metalloprotease</keyword>
<evidence type="ECO:0000259" key="12">
    <source>
        <dbReference type="PROSITE" id="PS50106"/>
    </source>
</evidence>
<organism evidence="13 14">
    <name type="scientific">Ammoniphilus resinae</name>
    <dbReference type="NCBI Taxonomy" id="861532"/>
    <lineage>
        <taxon>Bacteria</taxon>
        <taxon>Bacillati</taxon>
        <taxon>Bacillota</taxon>
        <taxon>Bacilli</taxon>
        <taxon>Bacillales</taxon>
        <taxon>Paenibacillaceae</taxon>
        <taxon>Aneurinibacillus group</taxon>
        <taxon>Ammoniphilus</taxon>
    </lineage>
</organism>
<dbReference type="GO" id="GO:0008233">
    <property type="term" value="F:peptidase activity"/>
    <property type="evidence" value="ECO:0007669"/>
    <property type="project" value="UniProtKB-KW"/>
</dbReference>
<evidence type="ECO:0000256" key="8">
    <source>
        <dbReference type="ARBA" id="ARBA00022989"/>
    </source>
</evidence>
<gene>
    <name evidence="13" type="ORF">J2Z37_001527</name>
</gene>
<evidence type="ECO:0000256" key="1">
    <source>
        <dbReference type="ARBA" id="ARBA00001947"/>
    </source>
</evidence>
<protein>
    <recommendedName>
        <fullName evidence="11">Zinc metalloprotease</fullName>
        <ecNumber evidence="11">3.4.24.-</ecNumber>
    </recommendedName>
</protein>
<dbReference type="RefSeq" id="WP_209809623.1">
    <property type="nucleotide sequence ID" value="NZ_JAGGKT010000003.1"/>
</dbReference>
<dbReference type="Pfam" id="PF17820">
    <property type="entry name" value="PDZ_6"/>
    <property type="match status" value="1"/>
</dbReference>
<comment type="subcellular location">
    <subcellularLocation>
        <location evidence="2">Membrane</location>
        <topology evidence="2">Multi-pass membrane protein</topology>
    </subcellularLocation>
</comment>